<protein>
    <submittedName>
        <fullName evidence="1">Uncharacterized protein</fullName>
    </submittedName>
</protein>
<evidence type="ECO:0000313" key="2">
    <source>
        <dbReference type="Proteomes" id="UP001174908"/>
    </source>
</evidence>
<accession>A0ABT7N691</accession>
<dbReference type="EMBL" id="JASZYV010000001">
    <property type="protein sequence ID" value="MDM0043464.1"/>
    <property type="molecule type" value="Genomic_DNA"/>
</dbReference>
<keyword evidence="2" id="KW-1185">Reference proteome</keyword>
<dbReference type="Proteomes" id="UP001174908">
    <property type="component" value="Unassembled WGS sequence"/>
</dbReference>
<gene>
    <name evidence="1" type="ORF">QTH91_03135</name>
</gene>
<dbReference type="RefSeq" id="WP_286658573.1">
    <property type="nucleotide sequence ID" value="NZ_JASZYV010000001.1"/>
</dbReference>
<evidence type="ECO:0000313" key="1">
    <source>
        <dbReference type="EMBL" id="MDM0043464.1"/>
    </source>
</evidence>
<name>A0ABT7N691_9BURK</name>
<organism evidence="1 2">
    <name type="scientific">Variovorax dokdonensis</name>
    <dbReference type="NCBI Taxonomy" id="344883"/>
    <lineage>
        <taxon>Bacteria</taxon>
        <taxon>Pseudomonadati</taxon>
        <taxon>Pseudomonadota</taxon>
        <taxon>Betaproteobacteria</taxon>
        <taxon>Burkholderiales</taxon>
        <taxon>Comamonadaceae</taxon>
        <taxon>Variovorax</taxon>
    </lineage>
</organism>
<reference evidence="1" key="1">
    <citation type="submission" date="2023-06" db="EMBL/GenBank/DDBJ databases">
        <authorList>
            <person name="Jiang Y."/>
            <person name="Liu Q."/>
        </authorList>
    </citation>
    <scope>NUCLEOTIDE SEQUENCE</scope>
    <source>
        <strain evidence="1">CGMCC 1.12089</strain>
    </source>
</reference>
<sequence>MSALNTTTNSAVLSSLSGAWAAFAKEASVVLGALMNPRKVLDEVEQMRKLFNAAHALEQTDPARAEALRARAARIGLN</sequence>
<proteinExistence type="predicted"/>
<comment type="caution">
    <text evidence="1">The sequence shown here is derived from an EMBL/GenBank/DDBJ whole genome shotgun (WGS) entry which is preliminary data.</text>
</comment>